<sequence>MRVTRRRNNLLVMELGGFTDETHRIVKRLARLPRRKSSMGLPVNGRRLMDDAPKLQTMDEEFHVMRSRAIPCRCLDCKYRLVWGSSTTGLRAYRCSDSNCRIRFESATELFEHQLDVHGTLNPRVYRFVADVYLQQHGRLALPPPTVYMWRQFMCPSRPPAPWKSLDEVHEEVRAVRRSVQEDFDARRHEVGTAIKLFEEGYERVILNGMPEVERQHAQALEHFYSAYKFQASSRGNSGGCPSVERGRNWLAQYLHPFGLNDKATEEPLFVLVDTMHDNSDEEVDRELSADEDDDDTSVNEGKSFRADDDDEMKSSDAGVVKARKVLEVESDSGDEGMLESEGNHDQDEITVKSERTESGAEANFSVENSDISSGSDDEDEEMKEESGMGKKEEEDHRSSRVNVRNMEDTESDSDGTNSGSDSNSDDENDEDEEIFNELE</sequence>
<organism evidence="4 5">
    <name type="scientific">Phytophthora fragariaefolia</name>
    <dbReference type="NCBI Taxonomy" id="1490495"/>
    <lineage>
        <taxon>Eukaryota</taxon>
        <taxon>Sar</taxon>
        <taxon>Stramenopiles</taxon>
        <taxon>Oomycota</taxon>
        <taxon>Peronosporomycetes</taxon>
        <taxon>Peronosporales</taxon>
        <taxon>Peronosporaceae</taxon>
        <taxon>Phytophthora</taxon>
    </lineage>
</organism>
<evidence type="ECO:0000313" key="4">
    <source>
        <dbReference type="EMBL" id="GMF21814.1"/>
    </source>
</evidence>
<dbReference type="EMBL" id="BSXT01000236">
    <property type="protein sequence ID" value="GMF21814.1"/>
    <property type="molecule type" value="Genomic_DNA"/>
</dbReference>
<dbReference type="PROSITE" id="PS00028">
    <property type="entry name" value="ZINC_FINGER_C2H2_1"/>
    <property type="match status" value="1"/>
</dbReference>
<keyword evidence="5" id="KW-1185">Reference proteome</keyword>
<evidence type="ECO:0000259" key="3">
    <source>
        <dbReference type="PROSITE" id="PS50157"/>
    </source>
</evidence>
<dbReference type="OrthoDB" id="162910at2759"/>
<evidence type="ECO:0000313" key="5">
    <source>
        <dbReference type="Proteomes" id="UP001165121"/>
    </source>
</evidence>
<feature type="compositionally biased region" description="Acidic residues" evidence="2">
    <location>
        <begin position="281"/>
        <end position="298"/>
    </location>
</feature>
<accession>A0A9W6TXY8</accession>
<keyword evidence="1" id="KW-0862">Zinc</keyword>
<protein>
    <submittedName>
        <fullName evidence="4">Unnamed protein product</fullName>
    </submittedName>
</protein>
<keyword evidence="1" id="KW-0479">Metal-binding</keyword>
<feature type="domain" description="C2H2-type" evidence="3">
    <location>
        <begin position="93"/>
        <end position="123"/>
    </location>
</feature>
<dbReference type="PROSITE" id="PS50157">
    <property type="entry name" value="ZINC_FINGER_C2H2_2"/>
    <property type="match status" value="1"/>
</dbReference>
<proteinExistence type="predicted"/>
<dbReference type="InterPro" id="IPR013087">
    <property type="entry name" value="Znf_C2H2_type"/>
</dbReference>
<feature type="compositionally biased region" description="Acidic residues" evidence="2">
    <location>
        <begin position="329"/>
        <end position="339"/>
    </location>
</feature>
<gene>
    <name evidence="4" type="ORF">Pfra01_000302000</name>
</gene>
<feature type="compositionally biased region" description="Basic and acidic residues" evidence="2">
    <location>
        <begin position="342"/>
        <end position="359"/>
    </location>
</feature>
<feature type="compositionally biased region" description="Basic and acidic residues" evidence="2">
    <location>
        <begin position="385"/>
        <end position="399"/>
    </location>
</feature>
<name>A0A9W6TXY8_9STRA</name>
<reference evidence="4" key="1">
    <citation type="submission" date="2023-04" db="EMBL/GenBank/DDBJ databases">
        <title>Phytophthora fragariaefolia NBRC 109709.</title>
        <authorList>
            <person name="Ichikawa N."/>
            <person name="Sato H."/>
            <person name="Tonouchi N."/>
        </authorList>
    </citation>
    <scope>NUCLEOTIDE SEQUENCE</scope>
    <source>
        <strain evidence="4">NBRC 109709</strain>
    </source>
</reference>
<keyword evidence="1" id="KW-0863">Zinc-finger</keyword>
<feature type="compositionally biased region" description="Acidic residues" evidence="2">
    <location>
        <begin position="424"/>
        <end position="440"/>
    </location>
</feature>
<feature type="region of interest" description="Disordered" evidence="2">
    <location>
        <begin position="281"/>
        <end position="440"/>
    </location>
</feature>
<dbReference type="GO" id="GO:0008270">
    <property type="term" value="F:zinc ion binding"/>
    <property type="evidence" value="ECO:0007669"/>
    <property type="project" value="UniProtKB-KW"/>
</dbReference>
<evidence type="ECO:0000256" key="2">
    <source>
        <dbReference type="SAM" id="MobiDB-lite"/>
    </source>
</evidence>
<dbReference type="Proteomes" id="UP001165121">
    <property type="component" value="Unassembled WGS sequence"/>
</dbReference>
<comment type="caution">
    <text evidence="4">The sequence shown here is derived from an EMBL/GenBank/DDBJ whole genome shotgun (WGS) entry which is preliminary data.</text>
</comment>
<dbReference type="AlphaFoldDB" id="A0A9W6TXY8"/>
<evidence type="ECO:0000256" key="1">
    <source>
        <dbReference type="PROSITE-ProRule" id="PRU00042"/>
    </source>
</evidence>